<evidence type="ECO:0000256" key="1">
    <source>
        <dbReference type="SAM" id="MobiDB-lite"/>
    </source>
</evidence>
<name>F0W7M4_9STRA</name>
<dbReference type="HOGENOM" id="CLU_2008173_0_0_1"/>
<gene>
    <name evidence="2" type="primary">AlNc14C30G2830</name>
    <name evidence="2" type="ORF">ALNC14_032680</name>
</gene>
<dbReference type="EMBL" id="FR824075">
    <property type="protein sequence ID" value="CCA17125.1"/>
    <property type="molecule type" value="Genomic_DNA"/>
</dbReference>
<accession>F0W7M4</accession>
<dbReference type="AlphaFoldDB" id="F0W7M4"/>
<feature type="region of interest" description="Disordered" evidence="1">
    <location>
        <begin position="1"/>
        <end position="20"/>
    </location>
</feature>
<sequence length="124" mass="14153">MHINALCETPSPDEGERAAAPQWHSVHQKPGYGLPHSKLQHLYTAAMNATHACVQVYHQHVDDSWRPVQQMERVMRYPEARQKNIAIRMFDEAELYEGIGFGFLEWGHCFESQVSLAQSACGFL</sequence>
<proteinExistence type="predicted"/>
<reference evidence="2" key="1">
    <citation type="journal article" date="2011" name="PLoS Biol.">
        <title>Gene gain and loss during evolution of obligate parasitism in the white rust pathogen of Arabidopsis thaliana.</title>
        <authorList>
            <person name="Kemen E."/>
            <person name="Gardiner A."/>
            <person name="Schultz-Larsen T."/>
            <person name="Kemen A.C."/>
            <person name="Balmuth A.L."/>
            <person name="Robert-Seilaniantz A."/>
            <person name="Bailey K."/>
            <person name="Holub E."/>
            <person name="Studholme D.J."/>
            <person name="Maclean D."/>
            <person name="Jones J.D."/>
        </authorList>
    </citation>
    <scope>NUCLEOTIDE SEQUENCE</scope>
</reference>
<evidence type="ECO:0000313" key="2">
    <source>
        <dbReference type="EMBL" id="CCA17125.1"/>
    </source>
</evidence>
<reference evidence="2" key="2">
    <citation type="submission" date="2011-02" db="EMBL/GenBank/DDBJ databases">
        <authorList>
            <person name="MacLean D."/>
        </authorList>
    </citation>
    <scope>NUCLEOTIDE SEQUENCE</scope>
</reference>
<organism evidence="2">
    <name type="scientific">Albugo laibachii Nc14</name>
    <dbReference type="NCBI Taxonomy" id="890382"/>
    <lineage>
        <taxon>Eukaryota</taxon>
        <taxon>Sar</taxon>
        <taxon>Stramenopiles</taxon>
        <taxon>Oomycota</taxon>
        <taxon>Peronosporomycetes</taxon>
        <taxon>Albuginales</taxon>
        <taxon>Albuginaceae</taxon>
        <taxon>Albugo</taxon>
    </lineage>
</organism>
<protein>
    <submittedName>
        <fullName evidence="2">Uncharacterized protein AlNc14C30G2830</fullName>
    </submittedName>
</protein>